<accession>A0A4Y8ADH2</accession>
<keyword evidence="1" id="KW-0805">Transcription regulation</keyword>
<dbReference type="GO" id="GO:0043565">
    <property type="term" value="F:sequence-specific DNA binding"/>
    <property type="evidence" value="ECO:0007669"/>
    <property type="project" value="InterPro"/>
</dbReference>
<dbReference type="Proteomes" id="UP000583101">
    <property type="component" value="Unassembled WGS sequence"/>
</dbReference>
<name>A0A4Y8ADH2_9SPHI</name>
<evidence type="ECO:0000313" key="5">
    <source>
        <dbReference type="EMBL" id="MBB3969207.1"/>
    </source>
</evidence>
<dbReference type="Gene3D" id="2.60.120.280">
    <property type="entry name" value="Regulatory protein AraC"/>
    <property type="match status" value="1"/>
</dbReference>
<dbReference type="InterPro" id="IPR009057">
    <property type="entry name" value="Homeodomain-like_sf"/>
</dbReference>
<evidence type="ECO:0000313" key="6">
    <source>
        <dbReference type="EMBL" id="TEW65988.1"/>
    </source>
</evidence>
<feature type="domain" description="HTH araC/xylS-type" evidence="4">
    <location>
        <begin position="192"/>
        <end position="290"/>
    </location>
</feature>
<organism evidence="6 7">
    <name type="scientific">Mucilaginibacter phyllosphaerae</name>
    <dbReference type="NCBI Taxonomy" id="1812349"/>
    <lineage>
        <taxon>Bacteria</taxon>
        <taxon>Pseudomonadati</taxon>
        <taxon>Bacteroidota</taxon>
        <taxon>Sphingobacteriia</taxon>
        <taxon>Sphingobacteriales</taxon>
        <taxon>Sphingobacteriaceae</taxon>
        <taxon>Mucilaginibacter</taxon>
    </lineage>
</organism>
<dbReference type="InterPro" id="IPR003313">
    <property type="entry name" value="AraC-bd"/>
</dbReference>
<dbReference type="SMART" id="SM00342">
    <property type="entry name" value="HTH_ARAC"/>
    <property type="match status" value="1"/>
</dbReference>
<dbReference type="InterPro" id="IPR018060">
    <property type="entry name" value="HTH_AraC"/>
</dbReference>
<dbReference type="GO" id="GO:0003700">
    <property type="term" value="F:DNA-binding transcription factor activity"/>
    <property type="evidence" value="ECO:0007669"/>
    <property type="project" value="InterPro"/>
</dbReference>
<evidence type="ECO:0000259" key="4">
    <source>
        <dbReference type="PROSITE" id="PS01124"/>
    </source>
</evidence>
<sequence>MTNYCRYLPVNSLDEAWGLTVLNTGYTHIPKASVYPSKDHPSNYYFTWKNGRVLHEYQIIYITEGEGVFESEHCKLREIKAGTIILLFPNERHRYKPDKKTGWHEYWIGINGPIIENLIARDFFRISEPVIDIGIKDNIFSLFLDIIEKTKSERPGYQPAISGAAVHLLGVLFAEVKQASFAGEYNIHSIVDRARYLLRDHMNQHITPEEIAKELQVGYSWFRKVFRKYTGMAPNQYLIQLKIQQSKELLLLPENSVKTVAFMLNFESAPYFSKLFKIKTGLTPQDYRNKALKKYESA</sequence>
<dbReference type="OrthoDB" id="9782911at2"/>
<comment type="caution">
    <text evidence="6">The sequence shown here is derived from an EMBL/GenBank/DDBJ whole genome shotgun (WGS) entry which is preliminary data.</text>
</comment>
<evidence type="ECO:0000256" key="2">
    <source>
        <dbReference type="ARBA" id="ARBA00023125"/>
    </source>
</evidence>
<reference evidence="6" key="2">
    <citation type="submission" date="2019-03" db="EMBL/GenBank/DDBJ databases">
        <authorList>
            <person name="Yan Y.-Q."/>
            <person name="Du Z.-J."/>
        </authorList>
    </citation>
    <scope>NUCLEOTIDE SEQUENCE</scope>
    <source>
        <strain evidence="6">PP-F2FG21</strain>
    </source>
</reference>
<reference evidence="6 7" key="1">
    <citation type="journal article" date="2016" name="Int. J. Syst. Evol. Microbiol.">
        <title>Proposal of Mucilaginibacter phyllosphaerae sp. nov. isolated from the phyllosphere of Galium album.</title>
        <authorList>
            <person name="Aydogan E.L."/>
            <person name="Busse H.J."/>
            <person name="Moser G."/>
            <person name="Muller C."/>
            <person name="Kampfer P."/>
            <person name="Glaeser S.P."/>
        </authorList>
    </citation>
    <scope>NUCLEOTIDE SEQUENCE [LARGE SCALE GENOMIC DNA]</scope>
    <source>
        <strain evidence="6 7">PP-F2FG21</strain>
    </source>
</reference>
<keyword evidence="2" id="KW-0238">DNA-binding</keyword>
<dbReference type="Proteomes" id="UP000297248">
    <property type="component" value="Unassembled WGS sequence"/>
</dbReference>
<evidence type="ECO:0000256" key="1">
    <source>
        <dbReference type="ARBA" id="ARBA00023015"/>
    </source>
</evidence>
<dbReference type="AlphaFoldDB" id="A0A4Y8ADH2"/>
<proteinExistence type="predicted"/>
<evidence type="ECO:0000313" key="7">
    <source>
        <dbReference type="Proteomes" id="UP000297248"/>
    </source>
</evidence>
<evidence type="ECO:0000256" key="3">
    <source>
        <dbReference type="ARBA" id="ARBA00023163"/>
    </source>
</evidence>
<reference evidence="5 8" key="3">
    <citation type="submission" date="2020-08" db="EMBL/GenBank/DDBJ databases">
        <title>Genomic Encyclopedia of Type Strains, Phase IV (KMG-IV): sequencing the most valuable type-strain genomes for metagenomic binning, comparative biology and taxonomic classification.</title>
        <authorList>
            <person name="Goeker M."/>
        </authorList>
    </citation>
    <scope>NUCLEOTIDE SEQUENCE [LARGE SCALE GENOMIC DNA]</scope>
    <source>
        <strain evidence="5 8">DSM 100995</strain>
    </source>
</reference>
<dbReference type="PANTHER" id="PTHR43280:SF30">
    <property type="entry name" value="MMSAB OPERON REGULATORY PROTEIN"/>
    <property type="match status" value="1"/>
</dbReference>
<evidence type="ECO:0000313" key="8">
    <source>
        <dbReference type="Proteomes" id="UP000583101"/>
    </source>
</evidence>
<dbReference type="PROSITE" id="PS01124">
    <property type="entry name" value="HTH_ARAC_FAMILY_2"/>
    <property type="match status" value="1"/>
</dbReference>
<dbReference type="SUPFAM" id="SSF46689">
    <property type="entry name" value="Homeodomain-like"/>
    <property type="match status" value="2"/>
</dbReference>
<dbReference type="PANTHER" id="PTHR43280">
    <property type="entry name" value="ARAC-FAMILY TRANSCRIPTIONAL REGULATOR"/>
    <property type="match status" value="1"/>
</dbReference>
<gene>
    <name evidence="6" type="ORF">E2R65_12740</name>
    <name evidence="5" type="ORF">GGR35_001810</name>
</gene>
<dbReference type="Pfam" id="PF12833">
    <property type="entry name" value="HTH_18"/>
    <property type="match status" value="1"/>
</dbReference>
<dbReference type="EMBL" id="JACIEG010000003">
    <property type="protein sequence ID" value="MBB3969207.1"/>
    <property type="molecule type" value="Genomic_DNA"/>
</dbReference>
<keyword evidence="8" id="KW-1185">Reference proteome</keyword>
<keyword evidence="3" id="KW-0804">Transcription</keyword>
<dbReference type="RefSeq" id="WP_134336852.1">
    <property type="nucleotide sequence ID" value="NZ_BMCZ01000002.1"/>
</dbReference>
<dbReference type="EMBL" id="SNQG01000004">
    <property type="protein sequence ID" value="TEW65988.1"/>
    <property type="molecule type" value="Genomic_DNA"/>
</dbReference>
<protein>
    <submittedName>
        <fullName evidence="6">AraC family transcriptional regulator</fullName>
    </submittedName>
    <submittedName>
        <fullName evidence="5">AraC-like DNA-binding protein</fullName>
    </submittedName>
</protein>
<dbReference type="InterPro" id="IPR037923">
    <property type="entry name" value="HTH-like"/>
</dbReference>
<dbReference type="Pfam" id="PF02311">
    <property type="entry name" value="AraC_binding"/>
    <property type="match status" value="1"/>
</dbReference>
<dbReference type="SUPFAM" id="SSF51215">
    <property type="entry name" value="Regulatory protein AraC"/>
    <property type="match status" value="1"/>
</dbReference>
<dbReference type="Gene3D" id="1.10.10.60">
    <property type="entry name" value="Homeodomain-like"/>
    <property type="match status" value="2"/>
</dbReference>